<sequence>MCAKHVKFGVPSPPNSGSEMSNHKGAFAAILESTAGTKRSLSDDQNLVFSMGSTSSESLEYKTANDRTVSCKRVCTERVEAVVGVDGSIVHVTEEREGREEEAGDRRRESVREEKEDVNATKEATGLGAAGDLTGAEDARQEP</sequence>
<organism evidence="2 3">
    <name type="scientific">Triticum turgidum subsp. durum</name>
    <name type="common">Durum wheat</name>
    <name type="synonym">Triticum durum</name>
    <dbReference type="NCBI Taxonomy" id="4567"/>
    <lineage>
        <taxon>Eukaryota</taxon>
        <taxon>Viridiplantae</taxon>
        <taxon>Streptophyta</taxon>
        <taxon>Embryophyta</taxon>
        <taxon>Tracheophyta</taxon>
        <taxon>Spermatophyta</taxon>
        <taxon>Magnoliopsida</taxon>
        <taxon>Liliopsida</taxon>
        <taxon>Poales</taxon>
        <taxon>Poaceae</taxon>
        <taxon>BOP clade</taxon>
        <taxon>Pooideae</taxon>
        <taxon>Triticodae</taxon>
        <taxon>Triticeae</taxon>
        <taxon>Triticinae</taxon>
        <taxon>Triticum</taxon>
    </lineage>
</organism>
<feature type="compositionally biased region" description="Basic and acidic residues" evidence="1">
    <location>
        <begin position="93"/>
        <end position="120"/>
    </location>
</feature>
<evidence type="ECO:0000313" key="2">
    <source>
        <dbReference type="EMBL" id="VAH80711.1"/>
    </source>
</evidence>
<dbReference type="AlphaFoldDB" id="A0A9R1QNZ3"/>
<evidence type="ECO:0000256" key="1">
    <source>
        <dbReference type="SAM" id="MobiDB-lite"/>
    </source>
</evidence>
<feature type="region of interest" description="Disordered" evidence="1">
    <location>
        <begin position="93"/>
        <end position="143"/>
    </location>
</feature>
<name>A0A9R1QNZ3_TRITD</name>
<keyword evidence="3" id="KW-1185">Reference proteome</keyword>
<dbReference type="Gramene" id="TRITD3Bv1G183700.1">
    <property type="protein sequence ID" value="TRITD3Bv1G183700.1"/>
    <property type="gene ID" value="TRITD3Bv1G183700"/>
</dbReference>
<gene>
    <name evidence="2" type="ORF">TRITD_3Bv1G183700</name>
</gene>
<feature type="region of interest" description="Disordered" evidence="1">
    <location>
        <begin position="1"/>
        <end position="21"/>
    </location>
</feature>
<feature type="compositionally biased region" description="Low complexity" evidence="1">
    <location>
        <begin position="123"/>
        <end position="136"/>
    </location>
</feature>
<dbReference type="EMBL" id="LT934116">
    <property type="protein sequence ID" value="VAH80711.1"/>
    <property type="molecule type" value="Genomic_DNA"/>
</dbReference>
<dbReference type="Proteomes" id="UP000324705">
    <property type="component" value="Chromosome 3B"/>
</dbReference>
<evidence type="ECO:0000313" key="3">
    <source>
        <dbReference type="Proteomes" id="UP000324705"/>
    </source>
</evidence>
<protein>
    <submittedName>
        <fullName evidence="2">Uncharacterized protein</fullName>
    </submittedName>
</protein>
<proteinExistence type="predicted"/>
<accession>A0A9R1QNZ3</accession>
<reference evidence="2 3" key="1">
    <citation type="submission" date="2017-09" db="EMBL/GenBank/DDBJ databases">
        <authorList>
            <consortium name="International Durum Wheat Genome Sequencing Consortium (IDWGSC)"/>
            <person name="Milanesi L."/>
        </authorList>
    </citation>
    <scope>NUCLEOTIDE SEQUENCE [LARGE SCALE GENOMIC DNA]</scope>
    <source>
        <strain evidence="3">cv. Svevo</strain>
    </source>
</reference>